<feature type="compositionally biased region" description="Polar residues" evidence="1">
    <location>
        <begin position="698"/>
        <end position="715"/>
    </location>
</feature>
<dbReference type="Proteomes" id="UP000766486">
    <property type="component" value="Unassembled WGS sequence"/>
</dbReference>
<feature type="region of interest" description="Disordered" evidence="1">
    <location>
        <begin position="286"/>
        <end position="366"/>
    </location>
</feature>
<evidence type="ECO:0008006" key="4">
    <source>
        <dbReference type="Google" id="ProtNLM"/>
    </source>
</evidence>
<feature type="compositionally biased region" description="Polar residues" evidence="1">
    <location>
        <begin position="857"/>
        <end position="869"/>
    </location>
</feature>
<feature type="region of interest" description="Disordered" evidence="1">
    <location>
        <begin position="627"/>
        <end position="720"/>
    </location>
</feature>
<keyword evidence="3" id="KW-1185">Reference proteome</keyword>
<gene>
    <name evidence="2" type="ORF">CLO192961_LOCUS318787</name>
</gene>
<feature type="region of interest" description="Disordered" evidence="1">
    <location>
        <begin position="1"/>
        <end position="69"/>
    </location>
</feature>
<dbReference type="EMBL" id="CABFNS010000838">
    <property type="protein sequence ID" value="VUC32024.1"/>
    <property type="molecule type" value="Genomic_DNA"/>
</dbReference>
<feature type="region of interest" description="Disordered" evidence="1">
    <location>
        <begin position="841"/>
        <end position="869"/>
    </location>
</feature>
<evidence type="ECO:0000313" key="2">
    <source>
        <dbReference type="EMBL" id="VUC32024.1"/>
    </source>
</evidence>
<reference evidence="2 3" key="1">
    <citation type="submission" date="2019-06" db="EMBL/GenBank/DDBJ databases">
        <authorList>
            <person name="Broberg M."/>
        </authorList>
    </citation>
    <scope>NUCLEOTIDE SEQUENCE [LARGE SCALE GENOMIC DNA]</scope>
</reference>
<sequence>MAHSLSGIFSPFAKRSPSLRGQQTASRKESIPAGIVGARIRQLDTKGYPEDDGSRVQSYTTQRERENTTVGYGRRADRRFAKPASRNTLLGDYTISHTDEFCQGSDQMDHQPRKSRPYTMPLEISPAPLTTAHKVEESTLKPPVGVPLTEWIELRESRFRARKSKRQGNRTGASSTDRHKSKHAQSLSRTSFSRSIDSRSADSTTMRQDAREIFDEYGITRPEGWLSEANSGGDDENRIHHPNNTTYSYRVCHSCRLPIGAGKECPTCGHDSCIKCTSEMPLDYPPLSDPLADSPTTTPQDPLRTPIRTPRHGSPYSQSIKRYSPQAFRKPSARSRGRGSTPRAEGANQIHEEFTASINHDDRTTARKKTVVKVGSSVKNNPFVQADRSAKAFVSDPQASNEQAHATQPYRLSECTPRRGIVRSASQSSVNRTSTMFNSPTAALIYDETHHGTSSTGIETATLQTKVAKNSKVTEDLKQQSTLRSHEPNISDPLQRKIEQLYQHAEDLNRSQHIMDHLAAGTRKLDRYVVPRRGAGRLISQPAPSDIQLRSNSMDKNREGSVSHSVSGHDIYEDSTAAIAGNTDTHRVHSLPADRVERIESLFPNHNLVDDTLPHLSTSLEFVHNAQPELTSSEKSISKNDTRIKGLKRPSHATMEETSPQKSKPDETSDFSGVKLKSNYTKSTPNLPRITAEKPSKHQVSSSSLLKLAGQNQAESDLRMDASYRSMDSKKYERQEPYAPYPHLREEADVDAWPKLKKVGRPIVEKSQYDAELTAPWAKNSLRRVTEDPEIHALHHDPGNASLVKMRQHLRRVERFPNNESLKPPTTPPVEWGRSLSRLTRTPQTQGEKEYDCGFCNPSQEPSLNNDEPGTSLAIGEVDAERHSHVPVRGQSTHDYRQPHEEWLEQTPSRLKLRDLENSLARHSAEDLLKNQAGRRSAERTTRTPLRTVTEVLGSEAKRPMIRNPKPFLPPDHACEWRARCMDLNSEVEQLKSEMNSHEHTSQATGSLRIGRIDVGVGDGLARHDCDDFGIEGLTIVLHMRGKDDLVINTDLEKDSPAYRR</sequence>
<feature type="compositionally biased region" description="Basic and acidic residues" evidence="1">
    <location>
        <begin position="41"/>
        <end position="54"/>
    </location>
</feature>
<accession>A0ABY6UN21</accession>
<feature type="region of interest" description="Disordered" evidence="1">
    <location>
        <begin position="159"/>
        <end position="209"/>
    </location>
</feature>
<protein>
    <recommendedName>
        <fullName evidence="4">IBR domain-containing protein</fullName>
    </recommendedName>
</protein>
<comment type="caution">
    <text evidence="2">The sequence shown here is derived from an EMBL/GenBank/DDBJ whole genome shotgun (WGS) entry which is preliminary data.</text>
</comment>
<organism evidence="2 3">
    <name type="scientific">Bionectria ochroleuca</name>
    <name type="common">Gliocladium roseum</name>
    <dbReference type="NCBI Taxonomy" id="29856"/>
    <lineage>
        <taxon>Eukaryota</taxon>
        <taxon>Fungi</taxon>
        <taxon>Dikarya</taxon>
        <taxon>Ascomycota</taxon>
        <taxon>Pezizomycotina</taxon>
        <taxon>Sordariomycetes</taxon>
        <taxon>Hypocreomycetidae</taxon>
        <taxon>Hypocreales</taxon>
        <taxon>Bionectriaceae</taxon>
        <taxon>Clonostachys</taxon>
    </lineage>
</organism>
<name>A0ABY6UN21_BIOOC</name>
<evidence type="ECO:0000256" key="1">
    <source>
        <dbReference type="SAM" id="MobiDB-lite"/>
    </source>
</evidence>
<evidence type="ECO:0000313" key="3">
    <source>
        <dbReference type="Proteomes" id="UP000766486"/>
    </source>
</evidence>
<feature type="compositionally biased region" description="Polar residues" evidence="1">
    <location>
        <begin position="184"/>
        <end position="195"/>
    </location>
</feature>
<proteinExistence type="predicted"/>
<feature type="compositionally biased region" description="Basic and acidic residues" evidence="1">
    <location>
        <begin position="350"/>
        <end position="365"/>
    </location>
</feature>